<evidence type="ECO:0000256" key="1">
    <source>
        <dbReference type="ARBA" id="ARBA00022679"/>
    </source>
</evidence>
<evidence type="ECO:0000259" key="3">
    <source>
        <dbReference type="PROSITE" id="PS51186"/>
    </source>
</evidence>
<dbReference type="InterPro" id="IPR000182">
    <property type="entry name" value="GNAT_dom"/>
</dbReference>
<feature type="domain" description="N-acetyltransferase" evidence="3">
    <location>
        <begin position="27"/>
        <end position="186"/>
    </location>
</feature>
<evidence type="ECO:0000256" key="2">
    <source>
        <dbReference type="ARBA" id="ARBA00023315"/>
    </source>
</evidence>
<dbReference type="EMBL" id="BAABGM010000003">
    <property type="protein sequence ID" value="GAA4399421.1"/>
    <property type="molecule type" value="Genomic_DNA"/>
</dbReference>
<evidence type="ECO:0000313" key="4">
    <source>
        <dbReference type="EMBL" id="GAA4399421.1"/>
    </source>
</evidence>
<dbReference type="InterPro" id="IPR016181">
    <property type="entry name" value="Acyl_CoA_acyltransferase"/>
</dbReference>
<evidence type="ECO:0000313" key="5">
    <source>
        <dbReference type="Proteomes" id="UP001500945"/>
    </source>
</evidence>
<dbReference type="SUPFAM" id="SSF55729">
    <property type="entry name" value="Acyl-CoA N-acyltransferases (Nat)"/>
    <property type="match status" value="1"/>
</dbReference>
<keyword evidence="2" id="KW-0012">Acyltransferase</keyword>
<dbReference type="InterPro" id="IPR051016">
    <property type="entry name" value="Diverse_Substrate_AcTransf"/>
</dbReference>
<dbReference type="Pfam" id="PF00583">
    <property type="entry name" value="Acetyltransf_1"/>
    <property type="match status" value="1"/>
</dbReference>
<dbReference type="Proteomes" id="UP001500945">
    <property type="component" value="Unassembled WGS sequence"/>
</dbReference>
<dbReference type="PANTHER" id="PTHR10545">
    <property type="entry name" value="DIAMINE N-ACETYLTRANSFERASE"/>
    <property type="match status" value="1"/>
</dbReference>
<reference evidence="5" key="1">
    <citation type="journal article" date="2019" name="Int. J. Syst. Evol. Microbiol.">
        <title>The Global Catalogue of Microorganisms (GCM) 10K type strain sequencing project: providing services to taxonomists for standard genome sequencing and annotation.</title>
        <authorList>
            <consortium name="The Broad Institute Genomics Platform"/>
            <consortium name="The Broad Institute Genome Sequencing Center for Infectious Disease"/>
            <person name="Wu L."/>
            <person name="Ma J."/>
        </authorList>
    </citation>
    <scope>NUCLEOTIDE SEQUENCE [LARGE SCALE GENOMIC DNA]</scope>
    <source>
        <strain evidence="5">JCM 17809</strain>
    </source>
</reference>
<sequence length="192" mass="20716">MVMGAIVGGLRTLRGMPSTVPSSSTSSRIRPATAADVPVIVRLVRELAEYEKALHEVDADEPHLLAALFPVGREPAAFAHVAEVDGQVVGCAIWFLSFSTWTGTHGIWLEDLYVTPAHRGSGLGQELLRTLAGICSARGYHRLEWWVLDWNTPSIGFYESIGAVAQDEWTRFRLDGPALGALAGGPEVAPAR</sequence>
<proteinExistence type="predicted"/>
<comment type="caution">
    <text evidence="4">The sequence shown here is derived from an EMBL/GenBank/DDBJ whole genome shotgun (WGS) entry which is preliminary data.</text>
</comment>
<dbReference type="CDD" id="cd04301">
    <property type="entry name" value="NAT_SF"/>
    <property type="match status" value="1"/>
</dbReference>
<keyword evidence="5" id="KW-1185">Reference proteome</keyword>
<dbReference type="Gene3D" id="3.40.630.30">
    <property type="match status" value="1"/>
</dbReference>
<dbReference type="PROSITE" id="PS51186">
    <property type="entry name" value="GNAT"/>
    <property type="match status" value="1"/>
</dbReference>
<keyword evidence="1" id="KW-0808">Transferase</keyword>
<name>A0ABP8K1T4_9MICO</name>
<dbReference type="PANTHER" id="PTHR10545:SF29">
    <property type="entry name" value="GH14572P-RELATED"/>
    <property type="match status" value="1"/>
</dbReference>
<protein>
    <submittedName>
        <fullName evidence="4">GNAT family N-acetyltransferase</fullName>
    </submittedName>
</protein>
<gene>
    <name evidence="4" type="ORF">GCM10023168_06730</name>
</gene>
<accession>A0ABP8K1T4</accession>
<organism evidence="4 5">
    <name type="scientific">Fodinibacter luteus</name>
    <dbReference type="NCBI Taxonomy" id="552064"/>
    <lineage>
        <taxon>Bacteria</taxon>
        <taxon>Bacillati</taxon>
        <taxon>Actinomycetota</taxon>
        <taxon>Actinomycetes</taxon>
        <taxon>Micrococcales</taxon>
        <taxon>Intrasporangiaceae</taxon>
        <taxon>Fodinibacter (ex Wang et al. 2009)</taxon>
    </lineage>
</organism>